<name>A0A9D4DEM0_DREPO</name>
<dbReference type="AlphaFoldDB" id="A0A9D4DEM0"/>
<evidence type="ECO:0000256" key="1">
    <source>
        <dbReference type="SAM" id="SignalP"/>
    </source>
</evidence>
<sequence>MLVAVVVAFFLCWAPFHAQRLMTLYIKQWTPALIEAQEYLFYASGLLYFNDESKWDVKKENRNVYMDVFK</sequence>
<feature type="signal peptide" evidence="1">
    <location>
        <begin position="1"/>
        <end position="18"/>
    </location>
</feature>
<keyword evidence="3" id="KW-1185">Reference proteome</keyword>
<evidence type="ECO:0000313" key="2">
    <source>
        <dbReference type="EMBL" id="KAH3747929.1"/>
    </source>
</evidence>
<organism evidence="2 3">
    <name type="scientific">Dreissena polymorpha</name>
    <name type="common">Zebra mussel</name>
    <name type="synonym">Mytilus polymorpha</name>
    <dbReference type="NCBI Taxonomy" id="45954"/>
    <lineage>
        <taxon>Eukaryota</taxon>
        <taxon>Metazoa</taxon>
        <taxon>Spiralia</taxon>
        <taxon>Lophotrochozoa</taxon>
        <taxon>Mollusca</taxon>
        <taxon>Bivalvia</taxon>
        <taxon>Autobranchia</taxon>
        <taxon>Heteroconchia</taxon>
        <taxon>Euheterodonta</taxon>
        <taxon>Imparidentia</taxon>
        <taxon>Neoheterodontei</taxon>
        <taxon>Myida</taxon>
        <taxon>Dreissenoidea</taxon>
        <taxon>Dreissenidae</taxon>
        <taxon>Dreissena</taxon>
    </lineage>
</organism>
<protein>
    <submittedName>
        <fullName evidence="2">Uncharacterized protein</fullName>
    </submittedName>
</protein>
<reference evidence="2" key="2">
    <citation type="submission" date="2020-11" db="EMBL/GenBank/DDBJ databases">
        <authorList>
            <person name="McCartney M.A."/>
            <person name="Auch B."/>
            <person name="Kono T."/>
            <person name="Mallez S."/>
            <person name="Becker A."/>
            <person name="Gohl D.M."/>
            <person name="Silverstein K.A.T."/>
            <person name="Koren S."/>
            <person name="Bechman K.B."/>
            <person name="Herman A."/>
            <person name="Abrahante J.E."/>
            <person name="Garbe J."/>
        </authorList>
    </citation>
    <scope>NUCLEOTIDE SEQUENCE</scope>
    <source>
        <strain evidence="2">Duluth1</strain>
        <tissue evidence="2">Whole animal</tissue>
    </source>
</reference>
<dbReference type="Gene3D" id="1.20.1070.10">
    <property type="entry name" value="Rhodopsin 7-helix transmembrane proteins"/>
    <property type="match status" value="1"/>
</dbReference>
<feature type="chain" id="PRO_5039258122" evidence="1">
    <location>
        <begin position="19"/>
        <end position="70"/>
    </location>
</feature>
<reference evidence="2" key="1">
    <citation type="journal article" date="2019" name="bioRxiv">
        <title>The Genome of the Zebra Mussel, Dreissena polymorpha: A Resource for Invasive Species Research.</title>
        <authorList>
            <person name="McCartney M.A."/>
            <person name="Auch B."/>
            <person name="Kono T."/>
            <person name="Mallez S."/>
            <person name="Zhang Y."/>
            <person name="Obille A."/>
            <person name="Becker A."/>
            <person name="Abrahante J.E."/>
            <person name="Garbe J."/>
            <person name="Badalamenti J.P."/>
            <person name="Herman A."/>
            <person name="Mangelson H."/>
            <person name="Liachko I."/>
            <person name="Sullivan S."/>
            <person name="Sone E.D."/>
            <person name="Koren S."/>
            <person name="Silverstein K.A.T."/>
            <person name="Beckman K.B."/>
            <person name="Gohl D.M."/>
        </authorList>
    </citation>
    <scope>NUCLEOTIDE SEQUENCE</scope>
    <source>
        <strain evidence="2">Duluth1</strain>
        <tissue evidence="2">Whole animal</tissue>
    </source>
</reference>
<dbReference type="EMBL" id="JAIWYP010000010">
    <property type="protein sequence ID" value="KAH3747929.1"/>
    <property type="molecule type" value="Genomic_DNA"/>
</dbReference>
<accession>A0A9D4DEM0</accession>
<dbReference type="Proteomes" id="UP000828390">
    <property type="component" value="Unassembled WGS sequence"/>
</dbReference>
<gene>
    <name evidence="2" type="ORF">DPMN_182364</name>
</gene>
<evidence type="ECO:0000313" key="3">
    <source>
        <dbReference type="Proteomes" id="UP000828390"/>
    </source>
</evidence>
<comment type="caution">
    <text evidence="2">The sequence shown here is derived from an EMBL/GenBank/DDBJ whole genome shotgun (WGS) entry which is preliminary data.</text>
</comment>
<dbReference type="SUPFAM" id="SSF81321">
    <property type="entry name" value="Family A G protein-coupled receptor-like"/>
    <property type="match status" value="1"/>
</dbReference>
<keyword evidence="1" id="KW-0732">Signal</keyword>
<proteinExistence type="predicted"/>